<dbReference type="InterPro" id="IPR046876">
    <property type="entry name" value="Prok_STING"/>
</dbReference>
<keyword evidence="2" id="KW-0051">Antiviral defense</keyword>
<evidence type="ECO:0000313" key="6">
    <source>
        <dbReference type="EMBL" id="SHF70446.1"/>
    </source>
</evidence>
<keyword evidence="4" id="KW-0472">Membrane</keyword>
<dbReference type="EMBL" id="FQUX01000006">
    <property type="protein sequence ID" value="SHF70446.1"/>
    <property type="molecule type" value="Genomic_DNA"/>
</dbReference>
<sequence>MKMSLKFLPLKDLFYSIFPTVGTYGGYIQGIAPTLFPNIWIAVGIGLLASVILAVVFYKENVKAYKKSLAEILATGYFMNFTGRFGKLLKTKTPIHFSFPDHKIRTFTANQITVEVGMPTSLKSLTEYAEMVENKYEIVYVREATFSEPFWLRAQLVDNRLIIHEFPRTLFSLSRYLKDDFIDQKLAEKNSKKIYACFQNKIDQLRIEYSSEISNDKLKFITV</sequence>
<gene>
    <name evidence="6" type="ORF">SAMN03080594_106243</name>
</gene>
<name>A0A1M5DU51_9FLAO</name>
<evidence type="ECO:0000259" key="5">
    <source>
        <dbReference type="Pfam" id="PF20300"/>
    </source>
</evidence>
<keyword evidence="1" id="KW-0547">Nucleotide-binding</keyword>
<evidence type="ECO:0000256" key="4">
    <source>
        <dbReference type="SAM" id="Phobius"/>
    </source>
</evidence>
<evidence type="ECO:0000256" key="2">
    <source>
        <dbReference type="ARBA" id="ARBA00023118"/>
    </source>
</evidence>
<evidence type="ECO:0000256" key="1">
    <source>
        <dbReference type="ARBA" id="ARBA00022741"/>
    </source>
</evidence>
<dbReference type="Proteomes" id="UP000184406">
    <property type="component" value="Unassembled WGS sequence"/>
</dbReference>
<feature type="transmembrane region" description="Helical" evidence="4">
    <location>
        <begin position="12"/>
        <end position="32"/>
    </location>
</feature>
<feature type="transmembrane region" description="Helical" evidence="4">
    <location>
        <begin position="38"/>
        <end position="58"/>
    </location>
</feature>
<dbReference type="AlphaFoldDB" id="A0A1M5DU51"/>
<dbReference type="GO" id="GO:0051607">
    <property type="term" value="P:defense response to virus"/>
    <property type="evidence" value="ECO:0007669"/>
    <property type="project" value="UniProtKB-KW"/>
</dbReference>
<keyword evidence="4" id="KW-1133">Transmembrane helix</keyword>
<keyword evidence="4" id="KW-0812">Transmembrane</keyword>
<dbReference type="RefSeq" id="WP_178347018.1">
    <property type="nucleotide sequence ID" value="NZ_FQUX01000006.1"/>
</dbReference>
<comment type="similarity">
    <text evidence="3">In the C-terminal section; belongs to the bacterial STING family.</text>
</comment>
<keyword evidence="7" id="KW-1185">Reference proteome</keyword>
<reference evidence="7" key="1">
    <citation type="submission" date="2016-11" db="EMBL/GenBank/DDBJ databases">
        <authorList>
            <person name="Varghese N."/>
            <person name="Submissions S."/>
        </authorList>
    </citation>
    <scope>NUCLEOTIDE SEQUENCE [LARGE SCALE GENOMIC DNA]</scope>
    <source>
        <strain evidence="7">DSM 17539</strain>
    </source>
</reference>
<protein>
    <recommendedName>
        <fullName evidence="5">Prokaryotic STING domain-containing protein</fullName>
    </recommendedName>
</protein>
<accession>A0A1M5DU51</accession>
<proteinExistence type="inferred from homology"/>
<evidence type="ECO:0000313" key="7">
    <source>
        <dbReference type="Proteomes" id="UP000184406"/>
    </source>
</evidence>
<dbReference type="Pfam" id="PF20300">
    <property type="entry name" value="prok_STING"/>
    <property type="match status" value="1"/>
</dbReference>
<organism evidence="6 7">
    <name type="scientific">Arenibacter palladensis</name>
    <dbReference type="NCBI Taxonomy" id="237373"/>
    <lineage>
        <taxon>Bacteria</taxon>
        <taxon>Pseudomonadati</taxon>
        <taxon>Bacteroidota</taxon>
        <taxon>Flavobacteriia</taxon>
        <taxon>Flavobacteriales</taxon>
        <taxon>Flavobacteriaceae</taxon>
        <taxon>Arenibacter</taxon>
    </lineage>
</organism>
<dbReference type="GO" id="GO:0000166">
    <property type="term" value="F:nucleotide binding"/>
    <property type="evidence" value="ECO:0007669"/>
    <property type="project" value="UniProtKB-KW"/>
</dbReference>
<evidence type="ECO:0000256" key="3">
    <source>
        <dbReference type="ARBA" id="ARBA00034315"/>
    </source>
</evidence>
<feature type="domain" description="Prokaryotic STING" evidence="5">
    <location>
        <begin position="70"/>
        <end position="205"/>
    </location>
</feature>